<reference evidence="1" key="2">
    <citation type="submission" date="2015-06" db="UniProtKB">
        <authorList>
            <consortium name="EnsemblProtists"/>
        </authorList>
    </citation>
    <scope>IDENTIFICATION</scope>
    <source>
        <strain evidence="1">Emoy2</strain>
    </source>
</reference>
<reference evidence="2" key="1">
    <citation type="journal article" date="2010" name="Science">
        <title>Signatures of adaptation to obligate biotrophy in the Hyaloperonospora arabidopsidis genome.</title>
        <authorList>
            <person name="Baxter L."/>
            <person name="Tripathy S."/>
            <person name="Ishaque N."/>
            <person name="Boot N."/>
            <person name="Cabral A."/>
            <person name="Kemen E."/>
            <person name="Thines M."/>
            <person name="Ah-Fong A."/>
            <person name="Anderson R."/>
            <person name="Badejoko W."/>
            <person name="Bittner-Eddy P."/>
            <person name="Boore J.L."/>
            <person name="Chibucos M.C."/>
            <person name="Coates M."/>
            <person name="Dehal P."/>
            <person name="Delehaunty K."/>
            <person name="Dong S."/>
            <person name="Downton P."/>
            <person name="Dumas B."/>
            <person name="Fabro G."/>
            <person name="Fronick C."/>
            <person name="Fuerstenberg S.I."/>
            <person name="Fulton L."/>
            <person name="Gaulin E."/>
            <person name="Govers F."/>
            <person name="Hughes L."/>
            <person name="Humphray S."/>
            <person name="Jiang R.H."/>
            <person name="Judelson H."/>
            <person name="Kamoun S."/>
            <person name="Kyung K."/>
            <person name="Meijer H."/>
            <person name="Minx P."/>
            <person name="Morris P."/>
            <person name="Nelson J."/>
            <person name="Phuntumart V."/>
            <person name="Qutob D."/>
            <person name="Rehmany A."/>
            <person name="Rougon-Cardoso A."/>
            <person name="Ryden P."/>
            <person name="Torto-Alalibo T."/>
            <person name="Studholme D."/>
            <person name="Wang Y."/>
            <person name="Win J."/>
            <person name="Wood J."/>
            <person name="Clifton S.W."/>
            <person name="Rogers J."/>
            <person name="Van den Ackerveken G."/>
            <person name="Jones J.D."/>
            <person name="McDowell J.M."/>
            <person name="Beynon J."/>
            <person name="Tyler B.M."/>
        </authorList>
    </citation>
    <scope>NUCLEOTIDE SEQUENCE [LARGE SCALE GENOMIC DNA]</scope>
    <source>
        <strain evidence="2">Emoy2</strain>
    </source>
</reference>
<name>M4B8R1_HYAAE</name>
<dbReference type="EMBL" id="JH597989">
    <property type="status" value="NOT_ANNOTATED_CDS"/>
    <property type="molecule type" value="Genomic_DNA"/>
</dbReference>
<dbReference type="InParanoid" id="M4B8R1"/>
<proteinExistence type="predicted"/>
<dbReference type="AlphaFoldDB" id="M4B8R1"/>
<sequence>MNPIDNDMLLKKRPDHTEFRHLFKGAIFTEVDITLESISQGRDIEDRTWIFGQYCEDRSRDIWPGLCKFSPHQLNCDWTQCLTHFWTLDIKIARRLKWSENWNKAFQDWIKADRSVL</sequence>
<dbReference type="EnsemblProtists" id="HpaT802668">
    <property type="protein sequence ID" value="HpaP802668"/>
    <property type="gene ID" value="HpaG802668"/>
</dbReference>
<accession>M4B8R1</accession>
<organism evidence="1 2">
    <name type="scientific">Hyaloperonospora arabidopsidis (strain Emoy2)</name>
    <name type="common">Downy mildew agent</name>
    <name type="synonym">Peronospora arabidopsidis</name>
    <dbReference type="NCBI Taxonomy" id="559515"/>
    <lineage>
        <taxon>Eukaryota</taxon>
        <taxon>Sar</taxon>
        <taxon>Stramenopiles</taxon>
        <taxon>Oomycota</taxon>
        <taxon>Peronosporomycetes</taxon>
        <taxon>Peronosporales</taxon>
        <taxon>Peronosporaceae</taxon>
        <taxon>Hyaloperonospora</taxon>
    </lineage>
</organism>
<evidence type="ECO:0000313" key="1">
    <source>
        <dbReference type="EnsemblProtists" id="HpaP802668"/>
    </source>
</evidence>
<protein>
    <submittedName>
        <fullName evidence="1">Uncharacterized protein</fullName>
    </submittedName>
</protein>
<dbReference type="VEuPathDB" id="FungiDB:HpaG802668"/>
<evidence type="ECO:0000313" key="2">
    <source>
        <dbReference type="Proteomes" id="UP000011713"/>
    </source>
</evidence>
<dbReference type="HOGENOM" id="CLU_2089457_0_0_1"/>
<keyword evidence="2" id="KW-1185">Reference proteome</keyword>
<dbReference type="Proteomes" id="UP000011713">
    <property type="component" value="Unassembled WGS sequence"/>
</dbReference>